<dbReference type="Proteomes" id="UP000327013">
    <property type="component" value="Chromosome 1"/>
</dbReference>
<feature type="region of interest" description="Disordered" evidence="1">
    <location>
        <begin position="155"/>
        <end position="180"/>
    </location>
</feature>
<proteinExistence type="predicted"/>
<keyword evidence="2" id="KW-0812">Transmembrane</keyword>
<feature type="transmembrane region" description="Helical" evidence="2">
    <location>
        <begin position="12"/>
        <end position="32"/>
    </location>
</feature>
<dbReference type="PANTHER" id="PTHR37746:SF1">
    <property type="entry name" value="TRANSMEMBRANE PROTEIN"/>
    <property type="match status" value="1"/>
</dbReference>
<dbReference type="EMBL" id="CM017321">
    <property type="protein sequence ID" value="KAE7995570.1"/>
    <property type="molecule type" value="Genomic_DNA"/>
</dbReference>
<keyword evidence="4" id="KW-1185">Reference proteome</keyword>
<dbReference type="OrthoDB" id="1939257at2759"/>
<evidence type="ECO:0000256" key="1">
    <source>
        <dbReference type="SAM" id="MobiDB-lite"/>
    </source>
</evidence>
<accession>A0A5N6QBG9</accession>
<feature type="region of interest" description="Disordered" evidence="1">
    <location>
        <begin position="68"/>
        <end position="105"/>
    </location>
</feature>
<name>A0A5N6QBG9_9ROSI</name>
<feature type="transmembrane region" description="Helical" evidence="2">
    <location>
        <begin position="38"/>
        <end position="57"/>
    </location>
</feature>
<organism evidence="3 4">
    <name type="scientific">Carpinus fangiana</name>
    <dbReference type="NCBI Taxonomy" id="176857"/>
    <lineage>
        <taxon>Eukaryota</taxon>
        <taxon>Viridiplantae</taxon>
        <taxon>Streptophyta</taxon>
        <taxon>Embryophyta</taxon>
        <taxon>Tracheophyta</taxon>
        <taxon>Spermatophyta</taxon>
        <taxon>Magnoliopsida</taxon>
        <taxon>eudicotyledons</taxon>
        <taxon>Gunneridae</taxon>
        <taxon>Pentapetalae</taxon>
        <taxon>rosids</taxon>
        <taxon>fabids</taxon>
        <taxon>Fagales</taxon>
        <taxon>Betulaceae</taxon>
        <taxon>Carpinus</taxon>
    </lineage>
</organism>
<keyword evidence="2" id="KW-0472">Membrane</keyword>
<evidence type="ECO:0000256" key="2">
    <source>
        <dbReference type="SAM" id="Phobius"/>
    </source>
</evidence>
<evidence type="ECO:0000313" key="4">
    <source>
        <dbReference type="Proteomes" id="UP000327013"/>
    </source>
</evidence>
<sequence length="298" mass="33814">MKSFTHELSSIFSNPLFSTVVSFYALIILYFPHLFLKIVFSPVLNGTGILLFTLLRLGAIQRLENELDGNKESEESDSREPGKPDFLDGNKESEENDFREPGKPDFLEEDYKWVTSHSETDSETEMGFDPMPCFEDSFVEWDVRAPLEVIYEEYEGEETENPNSDEMGPGSNEREATRNVGIERYPSLSLYYPESDSDDSSGSDLGEFPAIGEWYSPEGTSFTWNEEDREGLIEIALDGNDKRGLDFHVEEENLIEIDITPTRNGELPGQKLIFAGEDIRIDGTEKPGLRLCIDTRQA</sequence>
<dbReference type="PANTHER" id="PTHR37746">
    <property type="entry name" value="TRANSMEMBRANE PROTEIN"/>
    <property type="match status" value="1"/>
</dbReference>
<protein>
    <submittedName>
        <fullName evidence="3">Uncharacterized protein</fullName>
    </submittedName>
</protein>
<gene>
    <name evidence="3" type="ORF">FH972_000350</name>
</gene>
<reference evidence="3 4" key="1">
    <citation type="submission" date="2019-06" db="EMBL/GenBank/DDBJ databases">
        <title>A chromosomal-level reference genome of Carpinus fangiana (Coryloideae, Betulaceae).</title>
        <authorList>
            <person name="Yang X."/>
            <person name="Wang Z."/>
            <person name="Zhang L."/>
            <person name="Hao G."/>
            <person name="Liu J."/>
            <person name="Yang Y."/>
        </authorList>
    </citation>
    <scope>NUCLEOTIDE SEQUENCE [LARGE SCALE GENOMIC DNA]</scope>
    <source>
        <strain evidence="3">Cfa_2016G</strain>
        <tissue evidence="3">Leaf</tissue>
    </source>
</reference>
<dbReference type="AlphaFoldDB" id="A0A5N6QBG9"/>
<evidence type="ECO:0000313" key="3">
    <source>
        <dbReference type="EMBL" id="KAE7995570.1"/>
    </source>
</evidence>
<keyword evidence="2" id="KW-1133">Transmembrane helix</keyword>